<dbReference type="EC" id="3.4.17.19" evidence="1"/>
<dbReference type="AlphaFoldDB" id="A0A2Z2HS70"/>
<feature type="binding site" evidence="2">
    <location>
        <position position="325"/>
    </location>
    <ligand>
        <name>Zn(2+)</name>
        <dbReference type="ChEBI" id="CHEBI:29105"/>
        <note>catalytic</note>
    </ligand>
</feature>
<organism evidence="5 6">
    <name type="scientific">Natrarchaeobaculum aegyptiacum</name>
    <dbReference type="NCBI Taxonomy" id="745377"/>
    <lineage>
        <taxon>Archaea</taxon>
        <taxon>Methanobacteriati</taxon>
        <taxon>Methanobacteriota</taxon>
        <taxon>Stenosarchaea group</taxon>
        <taxon>Halobacteria</taxon>
        <taxon>Halobacteriales</taxon>
        <taxon>Natrialbaceae</taxon>
        <taxon>Natrarchaeobaculum</taxon>
    </lineage>
</organism>
<comment type="similarity">
    <text evidence="1">Belongs to the peptidase M32 family.</text>
</comment>
<dbReference type="GO" id="GO:0046872">
    <property type="term" value="F:metal ion binding"/>
    <property type="evidence" value="ECO:0007669"/>
    <property type="project" value="UniProtKB-KW"/>
</dbReference>
<dbReference type="InterPro" id="IPR001333">
    <property type="entry name" value="Peptidase_M32_Taq"/>
</dbReference>
<evidence type="ECO:0000313" key="5">
    <source>
        <dbReference type="EMBL" id="ARS89990.1"/>
    </source>
</evidence>
<dbReference type="GO" id="GO:0004181">
    <property type="term" value="F:metallocarboxypeptidase activity"/>
    <property type="evidence" value="ECO:0007669"/>
    <property type="project" value="UniProtKB-UniRule"/>
</dbReference>
<keyword evidence="1 5" id="KW-0121">Carboxypeptidase</keyword>
<feature type="binding site" evidence="2">
    <location>
        <position position="295"/>
    </location>
    <ligand>
        <name>Zn(2+)</name>
        <dbReference type="ChEBI" id="CHEBI:29105"/>
        <note>catalytic</note>
    </ligand>
</feature>
<keyword evidence="1 2" id="KW-0479">Metal-binding</keyword>
<dbReference type="KEGG" id="naj:B1756_09795"/>
<dbReference type="PANTHER" id="PTHR34217:SF1">
    <property type="entry name" value="CARBOXYPEPTIDASE 1"/>
    <property type="match status" value="1"/>
</dbReference>
<feature type="region of interest" description="Disordered" evidence="4">
    <location>
        <begin position="1"/>
        <end position="23"/>
    </location>
</feature>
<evidence type="ECO:0000256" key="3">
    <source>
        <dbReference type="PIRSR" id="PIRSR006615-2"/>
    </source>
</evidence>
<dbReference type="PROSITE" id="PS52034">
    <property type="entry name" value="PEPTIDASE_M32"/>
    <property type="match status" value="1"/>
</dbReference>
<dbReference type="PRINTS" id="PR00998">
    <property type="entry name" value="CRBOXYPTASET"/>
</dbReference>
<dbReference type="SUPFAM" id="SSF55486">
    <property type="entry name" value="Metalloproteases ('zincins'), catalytic domain"/>
    <property type="match status" value="1"/>
</dbReference>
<dbReference type="EMBL" id="CP019893">
    <property type="protein sequence ID" value="ARS89990.1"/>
    <property type="molecule type" value="Genomic_DNA"/>
</dbReference>
<proteinExistence type="inferred from homology"/>
<keyword evidence="1" id="KW-0645">Protease</keyword>
<protein>
    <recommendedName>
        <fullName evidence="1">Metal-dependent carboxypeptidase</fullName>
        <ecNumber evidence="1">3.4.17.19</ecNumber>
    </recommendedName>
</protein>
<dbReference type="Gene3D" id="1.10.1370.30">
    <property type="match status" value="1"/>
</dbReference>
<dbReference type="CDD" id="cd06460">
    <property type="entry name" value="M32_Taq"/>
    <property type="match status" value="1"/>
</dbReference>
<sequence length="533" mass="59881">MATDDTQRDPAAEADGDETAQPDAYEAFEDRVRRISNVSAAAGVLQWDQEVVMPDEGTPARAQQLSTLSSISHELLTDEETGDLLAALEDRDAGDGEAADNEADDGTLEGDQTAVVREVRREYDRATSVPEELVAEIAETTANAHPVWKEATENDDFETFAPTLEKLVDLKREYAECIDPDADPYEVLFADYEPYIDLETAERVLERLRDELVPLIEQVEASAVDLETDAFAGQFDDDDQEALARDALDALGYDWSRGRLDTAPHPFSSGTQFDARVTTRFEADDLLGSLTSTIHEFGHANYTLGLPDEGYGTPLGDARDLSVHESQSRLWENHVGRSEAFWEYFLPTARERFPELEDVSPREAYESANQVYDDNLIRVEADELTYHLHIVIRFEIERDLISGDLEVSEVPQVWNDRYEEYLGVRPETDAEGCLQDIHWSHGSFGYFSTYSLGSVLAAQLYAAAEAELGDLDDDIREGDFDALNGWLRENVHRHGKRYTTQELIERATGQELTADPFLEYVTEKYGALYDLEA</sequence>
<evidence type="ECO:0000256" key="2">
    <source>
        <dbReference type="PIRSR" id="PIRSR006615-1"/>
    </source>
</evidence>
<keyword evidence="1" id="KW-0378">Hydrolase</keyword>
<dbReference type="RefSeq" id="WP_086888368.1">
    <property type="nucleotide sequence ID" value="NZ_CP019893.1"/>
</dbReference>
<gene>
    <name evidence="5" type="ORF">B1756_09795</name>
</gene>
<dbReference type="PIRSF" id="PIRSF006615">
    <property type="entry name" value="Zn_crbxpep_Taq"/>
    <property type="match status" value="1"/>
</dbReference>
<evidence type="ECO:0000256" key="1">
    <source>
        <dbReference type="PIRNR" id="PIRNR006615"/>
    </source>
</evidence>
<comment type="function">
    <text evidence="1">Broad specificity carboxypetidase that releases amino acids sequentially from the C-terminus, including neutral, aromatic, polar and basic residues.</text>
</comment>
<evidence type="ECO:0000313" key="6">
    <source>
        <dbReference type="Proteomes" id="UP000250088"/>
    </source>
</evidence>
<feature type="active site" description="Proton donor/acceptor" evidence="3">
    <location>
        <position position="296"/>
    </location>
</feature>
<keyword evidence="6" id="KW-1185">Reference proteome</keyword>
<feature type="binding site" evidence="2">
    <location>
        <position position="299"/>
    </location>
    <ligand>
        <name>Zn(2+)</name>
        <dbReference type="ChEBI" id="CHEBI:29105"/>
        <note>catalytic</note>
    </ligand>
</feature>
<accession>A0A2Z2HS70</accession>
<keyword evidence="2" id="KW-0862">Zinc</keyword>
<keyword evidence="1" id="KW-0482">Metalloprotease</keyword>
<evidence type="ECO:0000256" key="4">
    <source>
        <dbReference type="SAM" id="MobiDB-lite"/>
    </source>
</evidence>
<dbReference type="GO" id="GO:0006508">
    <property type="term" value="P:proteolysis"/>
    <property type="evidence" value="ECO:0007669"/>
    <property type="project" value="UniProtKB-UniRule"/>
</dbReference>
<comment type="catalytic activity">
    <reaction evidence="1">
        <text>Release of a C-terminal amino acid with broad specificity, except for -Pro.</text>
        <dbReference type="EC" id="3.4.17.19"/>
    </reaction>
</comment>
<dbReference type="PANTHER" id="PTHR34217">
    <property type="entry name" value="METAL-DEPENDENT CARBOXYPEPTIDASE"/>
    <property type="match status" value="1"/>
</dbReference>
<feature type="compositionally biased region" description="Basic and acidic residues" evidence="4">
    <location>
        <begin position="1"/>
        <end position="11"/>
    </location>
</feature>
<dbReference type="GeneID" id="32894372"/>
<comment type="cofactor">
    <cofactor evidence="2">
        <name>Zn(2+)</name>
        <dbReference type="ChEBI" id="CHEBI:29105"/>
    </cofactor>
    <text evidence="2">Binds 1 zinc ion per subunit.</text>
</comment>
<reference evidence="6" key="1">
    <citation type="submission" date="2017-02" db="EMBL/GenBank/DDBJ databases">
        <title>Natronthermophilus aegyptiacus gen. nov.,sp. nov., an aerobic, extremely halophilic alkalithermophilic archaeon isolated from the athalassohaline Wadi An Natrun, Egypt.</title>
        <authorList>
            <person name="Zhao B."/>
        </authorList>
    </citation>
    <scope>NUCLEOTIDE SEQUENCE [LARGE SCALE GENOMIC DNA]</scope>
    <source>
        <strain evidence="6">JW/NM-HA 15</strain>
    </source>
</reference>
<dbReference type="Proteomes" id="UP000250088">
    <property type="component" value="Chromosome"/>
</dbReference>
<dbReference type="OrthoDB" id="7244at2157"/>
<name>A0A2Z2HS70_9EURY</name>
<dbReference type="Pfam" id="PF02074">
    <property type="entry name" value="Peptidase_M32"/>
    <property type="match status" value="1"/>
</dbReference>